<reference evidence="3 4" key="1">
    <citation type="journal article" date="2021" name="Sci. Rep.">
        <title>The genome of the diatom Chaetoceros tenuissimus carries an ancient integrated fragment of an extant virus.</title>
        <authorList>
            <person name="Hongo Y."/>
            <person name="Kimura K."/>
            <person name="Takaki Y."/>
            <person name="Yoshida Y."/>
            <person name="Baba S."/>
            <person name="Kobayashi G."/>
            <person name="Nagasaki K."/>
            <person name="Hano T."/>
            <person name="Tomaru Y."/>
        </authorList>
    </citation>
    <scope>NUCLEOTIDE SEQUENCE [LARGE SCALE GENOMIC DNA]</scope>
    <source>
        <strain evidence="3 4">NIES-3715</strain>
    </source>
</reference>
<feature type="compositionally biased region" description="Polar residues" evidence="2">
    <location>
        <begin position="396"/>
        <end position="417"/>
    </location>
</feature>
<feature type="repeat" description="TPR" evidence="1">
    <location>
        <begin position="144"/>
        <end position="177"/>
    </location>
</feature>
<feature type="compositionally biased region" description="Polar residues" evidence="2">
    <location>
        <begin position="253"/>
        <end position="280"/>
    </location>
</feature>
<dbReference type="InterPro" id="IPR011990">
    <property type="entry name" value="TPR-like_helical_dom_sf"/>
</dbReference>
<evidence type="ECO:0000313" key="3">
    <source>
        <dbReference type="EMBL" id="GFH56507.1"/>
    </source>
</evidence>
<comment type="caution">
    <text evidence="3">The sequence shown here is derived from an EMBL/GenBank/DDBJ whole genome shotgun (WGS) entry which is preliminary data.</text>
</comment>
<dbReference type="Proteomes" id="UP001054902">
    <property type="component" value="Unassembled WGS sequence"/>
</dbReference>
<keyword evidence="1" id="KW-0802">TPR repeat</keyword>
<protein>
    <submittedName>
        <fullName evidence="3">Uncharacterized protein</fullName>
    </submittedName>
</protein>
<dbReference type="InterPro" id="IPR019734">
    <property type="entry name" value="TPR_rpt"/>
</dbReference>
<evidence type="ECO:0000313" key="4">
    <source>
        <dbReference type="Proteomes" id="UP001054902"/>
    </source>
</evidence>
<evidence type="ECO:0000256" key="1">
    <source>
        <dbReference type="PROSITE-ProRule" id="PRU00339"/>
    </source>
</evidence>
<feature type="region of interest" description="Disordered" evidence="2">
    <location>
        <begin position="338"/>
        <end position="452"/>
    </location>
</feature>
<dbReference type="Gene3D" id="1.25.40.10">
    <property type="entry name" value="Tetratricopeptide repeat domain"/>
    <property type="match status" value="1"/>
</dbReference>
<dbReference type="SUPFAM" id="SSF48452">
    <property type="entry name" value="TPR-like"/>
    <property type="match status" value="1"/>
</dbReference>
<feature type="compositionally biased region" description="Polar residues" evidence="2">
    <location>
        <begin position="424"/>
        <end position="436"/>
    </location>
</feature>
<feature type="compositionally biased region" description="Polar residues" evidence="2">
    <location>
        <begin position="350"/>
        <end position="372"/>
    </location>
</feature>
<feature type="compositionally biased region" description="Polar residues" evidence="2">
    <location>
        <begin position="226"/>
        <end position="238"/>
    </location>
</feature>
<name>A0AAD3HAC8_9STRA</name>
<dbReference type="AlphaFoldDB" id="A0AAD3HAC8"/>
<sequence>MVLTSRNKEKTEKATKLACRQEDDDSSLSTTWCVSMGDEAFRKQDYKKAIAKYIESVRSILPSPHAEVNSVQLTTETMRQYCVATNTLLKLYAVYCKNNEEEDAKKSLHSAKALIEKVLSNQNDENMKNRDSFLIRVSALTLYSEIMEAQGDIYYANQEYTKADKIYNEALNTRQRSIDAIDVIEAQEMLEKDVERDSDNQFEQLPLQMKQKNSSSLLGSFDESTALHSSTSLRGNSKTNEDPHDVQVVKGRTSPSDDQSTNDTASSIHVSTESSDPQDSNNKKPTAEEIYAFFLKADPVPNQEYEAGFNDLRQFMSRSIASRSRVAKLEKAMKLERRSLKLERSEGKNTSEANSSKRQRNEGMNTSDGNSSKRQRIEGMNTSDANSSKRQRIEGMNTTGANSSRRQSQISLNQVSLRSDEVSIHSSRSNTPNAIDQVQPLPYKRAAANSRK</sequence>
<feature type="region of interest" description="Disordered" evidence="2">
    <location>
        <begin position="226"/>
        <end position="284"/>
    </location>
</feature>
<keyword evidence="4" id="KW-1185">Reference proteome</keyword>
<accession>A0AAD3HAC8</accession>
<organism evidence="3 4">
    <name type="scientific">Chaetoceros tenuissimus</name>
    <dbReference type="NCBI Taxonomy" id="426638"/>
    <lineage>
        <taxon>Eukaryota</taxon>
        <taxon>Sar</taxon>
        <taxon>Stramenopiles</taxon>
        <taxon>Ochrophyta</taxon>
        <taxon>Bacillariophyta</taxon>
        <taxon>Coscinodiscophyceae</taxon>
        <taxon>Chaetocerotophycidae</taxon>
        <taxon>Chaetocerotales</taxon>
        <taxon>Chaetocerotaceae</taxon>
        <taxon>Chaetoceros</taxon>
    </lineage>
</organism>
<gene>
    <name evidence="3" type="ORF">CTEN210_12983</name>
</gene>
<dbReference type="EMBL" id="BLLK01000052">
    <property type="protein sequence ID" value="GFH56507.1"/>
    <property type="molecule type" value="Genomic_DNA"/>
</dbReference>
<proteinExistence type="predicted"/>
<dbReference type="PROSITE" id="PS50005">
    <property type="entry name" value="TPR"/>
    <property type="match status" value="1"/>
</dbReference>
<feature type="compositionally biased region" description="Basic and acidic residues" evidence="2">
    <location>
        <begin position="338"/>
        <end position="349"/>
    </location>
</feature>
<evidence type="ECO:0000256" key="2">
    <source>
        <dbReference type="SAM" id="MobiDB-lite"/>
    </source>
</evidence>